<keyword evidence="1" id="KW-0472">Membrane</keyword>
<evidence type="ECO:0000256" key="1">
    <source>
        <dbReference type="SAM" id="Phobius"/>
    </source>
</evidence>
<organism evidence="2 3">
    <name type="scientific">Sphingomonas glacialis</name>
    <dbReference type="NCBI Taxonomy" id="658225"/>
    <lineage>
        <taxon>Bacteria</taxon>
        <taxon>Pseudomonadati</taxon>
        <taxon>Pseudomonadota</taxon>
        <taxon>Alphaproteobacteria</taxon>
        <taxon>Sphingomonadales</taxon>
        <taxon>Sphingomonadaceae</taxon>
        <taxon>Sphingomonas</taxon>
    </lineage>
</organism>
<dbReference type="EMBL" id="BNAQ01000003">
    <property type="protein sequence ID" value="GHH18058.1"/>
    <property type="molecule type" value="Genomic_DNA"/>
</dbReference>
<feature type="transmembrane region" description="Helical" evidence="1">
    <location>
        <begin position="286"/>
        <end position="307"/>
    </location>
</feature>
<name>A0ABQ3LJF4_9SPHN</name>
<reference evidence="3" key="1">
    <citation type="journal article" date="2019" name="Int. J. Syst. Evol. Microbiol.">
        <title>The Global Catalogue of Microorganisms (GCM) 10K type strain sequencing project: providing services to taxonomists for standard genome sequencing and annotation.</title>
        <authorList>
            <consortium name="The Broad Institute Genomics Platform"/>
            <consortium name="The Broad Institute Genome Sequencing Center for Infectious Disease"/>
            <person name="Wu L."/>
            <person name="Ma J."/>
        </authorList>
    </citation>
    <scope>NUCLEOTIDE SEQUENCE [LARGE SCALE GENOMIC DNA]</scope>
    <source>
        <strain evidence="3">CGMCC 1.8957</strain>
    </source>
</reference>
<evidence type="ECO:0000313" key="3">
    <source>
        <dbReference type="Proteomes" id="UP000652430"/>
    </source>
</evidence>
<feature type="transmembrane region" description="Helical" evidence="1">
    <location>
        <begin position="107"/>
        <end position="129"/>
    </location>
</feature>
<feature type="transmembrane region" description="Helical" evidence="1">
    <location>
        <begin position="14"/>
        <end position="31"/>
    </location>
</feature>
<feature type="transmembrane region" description="Helical" evidence="1">
    <location>
        <begin position="342"/>
        <end position="364"/>
    </location>
</feature>
<dbReference type="RefSeq" id="WP_189676411.1">
    <property type="nucleotide sequence ID" value="NZ_BNAQ01000003.1"/>
</dbReference>
<sequence length="592" mass="64369">MVDGTVARTLDRDWVRLSLIAWVGIAIYYVAQRWTGIHYLQLGDTDDNMRLMQVRAWLGGQGWYDLRQYRLNPPLGFDMHWSRLVDLPLAALIVLLRPFVGPREAEMLACGIAPLLPLGIVMLGIGATVRRLVSVYAWPLGIVLLLCCSATMMMYMPERIDHHGWQLAMLSLAVAGLSDPKGARGGAIVGVASAVSLTIGLEMLPYAALAGLILTLRWIWDRSEAPRLAIYALCLGAGSGLGYALFASYADAVLRCDALTPVWLSVMVMAGALLFALGWANPANRWVRLGLAIAAGAIIVVGFALVFPQCLGRPEQASPELQKNWLNMIREAKPIYSHPFRVAFPVAAMPIVGVIGAAVATWRARGTELRGAWATVLLFVTGAALLLLWQARAGPAAQMLSVPGAVALGWLLVPSLLGNRSALVRVLGTVAAVVVIGSGLFAGLAIRFLPIDRPSKRVQIIDRASGQCPTMTALRPLDRYPAQTVFSFVDLGPRIITITHHDAVAGPYHRNGAAILDVQHAFSGSPENFRAIAKRHGATLLLVCPNMAESTIYRVRAPGGFYDQLAHRKTFDWLEELPMPAKSPLRLWRIKD</sequence>
<dbReference type="Proteomes" id="UP000652430">
    <property type="component" value="Unassembled WGS sequence"/>
</dbReference>
<proteinExistence type="predicted"/>
<keyword evidence="3" id="KW-1185">Reference proteome</keyword>
<evidence type="ECO:0000313" key="2">
    <source>
        <dbReference type="EMBL" id="GHH18058.1"/>
    </source>
</evidence>
<feature type="transmembrane region" description="Helical" evidence="1">
    <location>
        <begin position="187"/>
        <end position="208"/>
    </location>
</feature>
<feature type="transmembrane region" description="Helical" evidence="1">
    <location>
        <begin position="370"/>
        <end position="389"/>
    </location>
</feature>
<keyword evidence="1" id="KW-0812">Transmembrane</keyword>
<feature type="transmembrane region" description="Helical" evidence="1">
    <location>
        <begin position="135"/>
        <end position="156"/>
    </location>
</feature>
<feature type="transmembrane region" description="Helical" evidence="1">
    <location>
        <begin position="396"/>
        <end position="417"/>
    </location>
</feature>
<feature type="transmembrane region" description="Helical" evidence="1">
    <location>
        <begin position="228"/>
        <end position="250"/>
    </location>
</feature>
<feature type="transmembrane region" description="Helical" evidence="1">
    <location>
        <begin position="262"/>
        <end position="280"/>
    </location>
</feature>
<protein>
    <recommendedName>
        <fullName evidence="4">AcrB/AcrD/AcrF family protein</fullName>
    </recommendedName>
</protein>
<feature type="transmembrane region" description="Helical" evidence="1">
    <location>
        <begin position="423"/>
        <end position="449"/>
    </location>
</feature>
<accession>A0ABQ3LJF4</accession>
<evidence type="ECO:0008006" key="4">
    <source>
        <dbReference type="Google" id="ProtNLM"/>
    </source>
</evidence>
<keyword evidence="1" id="KW-1133">Transmembrane helix</keyword>
<gene>
    <name evidence="2" type="ORF">GCM10008023_23380</name>
</gene>
<comment type="caution">
    <text evidence="2">The sequence shown here is derived from an EMBL/GenBank/DDBJ whole genome shotgun (WGS) entry which is preliminary data.</text>
</comment>